<sequence>MSVTIHTTAGDLKCEIFCDTCPRTAFNFLALAASGRYDKTVFHRNIKGFMVQGGDTAHVTGKKSSIWGDDVTFPDEFHPNNMHDRRGRLSMANRGPNTNKSQFFILYEQQPHLNNLHTVFGQILDGWDVLDKMERLPIDTSKRGNTPLEPPVITKITIHANPLADEGITYPTPDGPPKK</sequence>
<dbReference type="Gene3D" id="2.40.100.10">
    <property type="entry name" value="Cyclophilin-like"/>
    <property type="match status" value="1"/>
</dbReference>
<dbReference type="InterPro" id="IPR029000">
    <property type="entry name" value="Cyclophilin-like_dom_sf"/>
</dbReference>
<dbReference type="InterPro" id="IPR044666">
    <property type="entry name" value="Cyclophilin_A-like"/>
</dbReference>
<comment type="catalytic activity">
    <reaction evidence="1 2">
        <text>[protein]-peptidylproline (omega=180) = [protein]-peptidylproline (omega=0)</text>
        <dbReference type="Rhea" id="RHEA:16237"/>
        <dbReference type="Rhea" id="RHEA-COMP:10747"/>
        <dbReference type="Rhea" id="RHEA-COMP:10748"/>
        <dbReference type="ChEBI" id="CHEBI:83833"/>
        <dbReference type="ChEBI" id="CHEBI:83834"/>
        <dbReference type="EC" id="5.2.1.8"/>
    </reaction>
</comment>
<feature type="domain" description="PPIase cyclophilin-type" evidence="3">
    <location>
        <begin position="6"/>
        <end position="158"/>
    </location>
</feature>
<organism evidence="4">
    <name type="scientific">Craspedostauros australis</name>
    <dbReference type="NCBI Taxonomy" id="1486917"/>
    <lineage>
        <taxon>Eukaryota</taxon>
        <taxon>Sar</taxon>
        <taxon>Stramenopiles</taxon>
        <taxon>Ochrophyta</taxon>
        <taxon>Bacillariophyta</taxon>
        <taxon>Bacillariophyceae</taxon>
        <taxon>Bacillariophycidae</taxon>
        <taxon>Naviculales</taxon>
        <taxon>Naviculaceae</taxon>
        <taxon>Craspedostauros</taxon>
    </lineage>
</organism>
<proteinExistence type="inferred from homology"/>
<comment type="function">
    <text evidence="2">PPIases accelerate the folding of proteins. It catalyzes the cis-trans isomerization of proline imidic peptide bonds in oligopeptides.</text>
</comment>
<dbReference type="EC" id="5.2.1.8" evidence="2"/>
<dbReference type="SUPFAM" id="SSF50891">
    <property type="entry name" value="Cyclophilin-like"/>
    <property type="match status" value="1"/>
</dbReference>
<keyword evidence="2" id="KW-0413">Isomerase</keyword>
<dbReference type="PROSITE" id="PS50072">
    <property type="entry name" value="CSA_PPIASE_2"/>
    <property type="match status" value="1"/>
</dbReference>
<dbReference type="GO" id="GO:0071013">
    <property type="term" value="C:catalytic step 2 spliceosome"/>
    <property type="evidence" value="ECO:0007669"/>
    <property type="project" value="TreeGrafter"/>
</dbReference>
<dbReference type="InterPro" id="IPR002130">
    <property type="entry name" value="Cyclophilin-type_PPIase_dom"/>
</dbReference>
<dbReference type="GO" id="GO:0006457">
    <property type="term" value="P:protein folding"/>
    <property type="evidence" value="ECO:0007669"/>
    <property type="project" value="InterPro"/>
</dbReference>
<dbReference type="EMBL" id="HBEF01010961">
    <property type="protein sequence ID" value="CAD8334815.1"/>
    <property type="molecule type" value="Transcribed_RNA"/>
</dbReference>
<dbReference type="PANTHER" id="PTHR45625">
    <property type="entry name" value="PEPTIDYL-PROLYL CIS-TRANS ISOMERASE-RELATED"/>
    <property type="match status" value="1"/>
</dbReference>
<dbReference type="Pfam" id="PF00160">
    <property type="entry name" value="Pro_isomerase"/>
    <property type="match status" value="1"/>
</dbReference>
<dbReference type="PRINTS" id="PR00153">
    <property type="entry name" value="CSAPPISMRASE"/>
</dbReference>
<dbReference type="GO" id="GO:0003755">
    <property type="term" value="F:peptidyl-prolyl cis-trans isomerase activity"/>
    <property type="evidence" value="ECO:0007669"/>
    <property type="project" value="UniProtKB-UniRule"/>
</dbReference>
<name>A0A7R9WTF5_9STRA</name>
<evidence type="ECO:0000256" key="2">
    <source>
        <dbReference type="RuleBase" id="RU363019"/>
    </source>
</evidence>
<comment type="similarity">
    <text evidence="2">Belongs to the cyclophilin-type PPIase family.</text>
</comment>
<dbReference type="PANTHER" id="PTHR45625:SF2">
    <property type="entry name" value="PEPTIDYL-PROLYL CIS-TRANS ISOMERASE-LIKE 3"/>
    <property type="match status" value="1"/>
</dbReference>
<protein>
    <recommendedName>
        <fullName evidence="2">Peptidyl-prolyl cis-trans isomerase</fullName>
        <shortName evidence="2">PPIase</shortName>
        <ecNumber evidence="2">5.2.1.8</ecNumber>
    </recommendedName>
</protein>
<reference evidence="4" key="1">
    <citation type="submission" date="2021-01" db="EMBL/GenBank/DDBJ databases">
        <authorList>
            <person name="Corre E."/>
            <person name="Pelletier E."/>
            <person name="Niang G."/>
            <person name="Scheremetjew M."/>
            <person name="Finn R."/>
            <person name="Kale V."/>
            <person name="Holt S."/>
            <person name="Cochrane G."/>
            <person name="Meng A."/>
            <person name="Brown T."/>
            <person name="Cohen L."/>
        </authorList>
    </citation>
    <scope>NUCLEOTIDE SEQUENCE</scope>
    <source>
        <strain evidence="4">CCMP3328</strain>
    </source>
</reference>
<dbReference type="PROSITE" id="PS00170">
    <property type="entry name" value="CSA_PPIASE_1"/>
    <property type="match status" value="1"/>
</dbReference>
<evidence type="ECO:0000256" key="1">
    <source>
        <dbReference type="ARBA" id="ARBA00000971"/>
    </source>
</evidence>
<gene>
    <name evidence="4" type="ORF">CAUS1442_LOCUS6920</name>
</gene>
<dbReference type="InterPro" id="IPR020892">
    <property type="entry name" value="Cyclophilin-type_PPIase_CS"/>
</dbReference>
<accession>A0A7R9WTF5</accession>
<evidence type="ECO:0000313" key="4">
    <source>
        <dbReference type="EMBL" id="CAD8334815.1"/>
    </source>
</evidence>
<dbReference type="AlphaFoldDB" id="A0A7R9WTF5"/>
<evidence type="ECO:0000259" key="3">
    <source>
        <dbReference type="PROSITE" id="PS50072"/>
    </source>
</evidence>
<keyword evidence="2" id="KW-0697">Rotamase</keyword>